<dbReference type="OrthoDB" id="1044295at2759"/>
<accession>V4KP94</accession>
<reference evidence="1 2" key="1">
    <citation type="journal article" date="2013" name="Front. Plant Sci.">
        <title>The Reference Genome of the Halophytic Plant Eutrema salsugineum.</title>
        <authorList>
            <person name="Yang R."/>
            <person name="Jarvis D.E."/>
            <person name="Chen H."/>
            <person name="Beilstein M.A."/>
            <person name="Grimwood J."/>
            <person name="Jenkins J."/>
            <person name="Shu S."/>
            <person name="Prochnik S."/>
            <person name="Xin M."/>
            <person name="Ma C."/>
            <person name="Schmutz J."/>
            <person name="Wing R.A."/>
            <person name="Mitchell-Olds T."/>
            <person name="Schumaker K.S."/>
            <person name="Wang X."/>
        </authorList>
    </citation>
    <scope>NUCLEOTIDE SEQUENCE [LARGE SCALE GENOMIC DNA]</scope>
</reference>
<dbReference type="KEGG" id="eus:EUTSA_v10023491mg"/>
<name>V4KP94_EUTSA</name>
<organism evidence="1 2">
    <name type="scientific">Eutrema salsugineum</name>
    <name type="common">Saltwater cress</name>
    <name type="synonym">Sisymbrium salsugineum</name>
    <dbReference type="NCBI Taxonomy" id="72664"/>
    <lineage>
        <taxon>Eukaryota</taxon>
        <taxon>Viridiplantae</taxon>
        <taxon>Streptophyta</taxon>
        <taxon>Embryophyta</taxon>
        <taxon>Tracheophyta</taxon>
        <taxon>Spermatophyta</taxon>
        <taxon>Magnoliopsida</taxon>
        <taxon>eudicotyledons</taxon>
        <taxon>Gunneridae</taxon>
        <taxon>Pentapetalae</taxon>
        <taxon>rosids</taxon>
        <taxon>malvids</taxon>
        <taxon>Brassicales</taxon>
        <taxon>Brassicaceae</taxon>
        <taxon>Eutremeae</taxon>
        <taxon>Eutrema</taxon>
    </lineage>
</organism>
<keyword evidence="2" id="KW-1185">Reference proteome</keyword>
<dbReference type="EMBL" id="KI517881">
    <property type="protein sequence ID" value="ESQ29173.1"/>
    <property type="molecule type" value="Genomic_DNA"/>
</dbReference>
<protein>
    <recommendedName>
        <fullName evidence="3">NYN domain-containing protein</fullName>
    </recommendedName>
</protein>
<proteinExistence type="predicted"/>
<sequence>MGLTDKLGYISSHRQPAATDVCSPNLFVCCSFIRCFLSSRLSIFHYVGTMGTRDRSLSEYRTNILWNAHRWLPSNYKNPISLFGSVSDSLSKRRFCNPRFVGFGHQDVFTSEVLIRYQIYDGYYGIRRSRSAEEILYLMLVELVLKASSDTLRECRFLIFTRLEEEDWEMISSVASSLRSRGRRVMFAVPDIPSFIGSSNVFREQNDVEGRIPVWICPHLLEQGSGEQVDDIAFIEPPPSYTMEKFPRFQNVDTCVFWDVHDYPLPQGLQLSTFSDNIRSALGSHLPCGNHSIYAYVVKGEEFEYDEDAITVRKAPSDNFARLAQLKMDILLWTIDNPGDNSNLNPGGPNLLIISKQSFGRSILDSLTYRGHNVFMIDFEKTVFGPNVISLPWEDVSAEEEQRGPDWQKRLRFSSR</sequence>
<dbReference type="InterPro" id="IPR024768">
    <property type="entry name" value="Marf1"/>
</dbReference>
<dbReference type="AlphaFoldDB" id="V4KP94"/>
<gene>
    <name evidence="1" type="ORF">EUTSA_v10023491mg</name>
</gene>
<dbReference type="GO" id="GO:0010468">
    <property type="term" value="P:regulation of gene expression"/>
    <property type="evidence" value="ECO:0007669"/>
    <property type="project" value="InterPro"/>
</dbReference>
<evidence type="ECO:0000313" key="2">
    <source>
        <dbReference type="Proteomes" id="UP000030689"/>
    </source>
</evidence>
<dbReference type="PANTHER" id="PTHR14379">
    <property type="entry name" value="LIMKAIN B LKAP"/>
    <property type="match status" value="1"/>
</dbReference>
<dbReference type="PANTHER" id="PTHR14379:SF3">
    <property type="entry name" value="MEIOSIS REGULATOR AND MRNA STABILITY FACTOR 1"/>
    <property type="match status" value="1"/>
</dbReference>
<dbReference type="Gramene" id="ESQ29173">
    <property type="protein sequence ID" value="ESQ29173"/>
    <property type="gene ID" value="EUTSA_v10023491mg"/>
</dbReference>
<dbReference type="GO" id="GO:0005777">
    <property type="term" value="C:peroxisome"/>
    <property type="evidence" value="ECO:0007669"/>
    <property type="project" value="InterPro"/>
</dbReference>
<dbReference type="Proteomes" id="UP000030689">
    <property type="component" value="Unassembled WGS sequence"/>
</dbReference>
<evidence type="ECO:0008006" key="3">
    <source>
        <dbReference type="Google" id="ProtNLM"/>
    </source>
</evidence>
<evidence type="ECO:0000313" key="1">
    <source>
        <dbReference type="EMBL" id="ESQ29173.1"/>
    </source>
</evidence>
<dbReference type="OMA" id="WICPHLL"/>